<dbReference type="PANTHER" id="PTHR47059:SF1">
    <property type="entry name" value="TETRATRICOPEPTIDE REPEAT PROTEIN 32"/>
    <property type="match status" value="1"/>
</dbReference>
<evidence type="ECO:0007829" key="5">
    <source>
        <dbReference type="ProteomicsDB" id="A0A1W2P899"/>
    </source>
</evidence>
<dbReference type="Antibodypedia" id="27107">
    <property type="antibodies" value="249 antibodies from 19 providers"/>
</dbReference>
<dbReference type="ProteomicsDB" id="371480"/>
<dbReference type="SMR" id="A0A1W2P899"/>
<evidence type="ECO:0000313" key="4">
    <source>
        <dbReference type="Proteomes" id="UP000000589"/>
    </source>
</evidence>
<dbReference type="Ensembl" id="ENSMUST00000219488.2">
    <property type="protein sequence ID" value="ENSMUSP00000152004.2"/>
    <property type="gene ID" value="ENSMUSG00000066637.3"/>
</dbReference>
<dbReference type="ExpressionAtlas" id="A0A1W2P899">
    <property type="expression patterns" value="baseline and differential"/>
</dbReference>
<dbReference type="AGR" id="MGI:1922766"/>
<reference evidence="6" key="2">
    <citation type="journal article" date="2010" name="Cell">
        <title>A tissue-specific atlas of mouse protein phosphorylation and expression.</title>
        <authorList>
            <person name="Huttlin E.L."/>
            <person name="Jedrychowski M.P."/>
            <person name="Elias J.E."/>
            <person name="Goswami T."/>
            <person name="Rad R."/>
            <person name="Beausoleil S.A."/>
            <person name="Villen J."/>
            <person name="Haas W."/>
            <person name="Sowa M.E."/>
            <person name="Gygi S.P."/>
        </authorList>
    </citation>
    <scope>IDENTIFICATION BY MASS SPECTROMETRY [LARGE SCALE ANALYSIS]</scope>
</reference>
<dbReference type="SUPFAM" id="SSF48452">
    <property type="entry name" value="TPR-like"/>
    <property type="match status" value="1"/>
</dbReference>
<evidence type="ECO:0000313" key="2">
    <source>
        <dbReference type="Ensembl" id="ENSMUSP00000152004.2"/>
    </source>
</evidence>
<evidence type="ECO:0007829" key="6">
    <source>
        <dbReference type="PubMed" id="21183079"/>
    </source>
</evidence>
<dbReference type="Gene3D" id="1.25.40.10">
    <property type="entry name" value="Tetratricopeptide repeat domain"/>
    <property type="match status" value="1"/>
</dbReference>
<sequence length="138" mass="15624">MALRPGREGGESSAALATAQARFSRGEFAEARELYSAFIGQCARHGSKCSPEDLATAYNNRGQTKYFSVDFYEAMDDYTSAIEILPSFEVPYYNRGLIRYRLDAARKVLTLCYPAFPLFENKAERTYSPLYKSFHEGQ</sequence>
<keyword evidence="5" id="KW-1267">Proteomics identification</keyword>
<proteinExistence type="evidence at protein level"/>
<keyword evidence="4" id="KW-1185">Reference proteome</keyword>
<evidence type="ECO:0000313" key="3">
    <source>
        <dbReference type="MGI" id="MGI:1922766"/>
    </source>
</evidence>
<reference evidence="2" key="5">
    <citation type="submission" date="2025-09" db="UniProtKB">
        <authorList>
            <consortium name="Ensembl"/>
        </authorList>
    </citation>
    <scope>IDENTIFICATION</scope>
    <source>
        <strain evidence="2">C57BL/6J</strain>
    </source>
</reference>
<evidence type="ECO:0000256" key="1">
    <source>
        <dbReference type="PROSITE-ProRule" id="PRU00339"/>
    </source>
</evidence>
<dbReference type="Proteomes" id="UP000000589">
    <property type="component" value="Chromosome 12"/>
</dbReference>
<dbReference type="Bgee" id="ENSMUSG00000066637">
    <property type="expression patterns" value="Expressed in intercostal muscle and 209 other cell types or tissues"/>
</dbReference>
<reference evidence="2" key="4">
    <citation type="submission" date="2025-08" db="UniProtKB">
        <authorList>
            <consortium name="Ensembl"/>
        </authorList>
    </citation>
    <scope>IDENTIFICATION</scope>
    <source>
        <strain evidence="2">C57BL/6J</strain>
    </source>
</reference>
<keyword evidence="1" id="KW-0802">TPR repeat</keyword>
<dbReference type="AlphaFoldDB" id="A0A1W2P899"/>
<accession>A0A1W2P899</accession>
<dbReference type="PANTHER" id="PTHR47059">
    <property type="entry name" value="TETRATRICOPEPTIDE REPEAT PROTEIN 32"/>
    <property type="match status" value="1"/>
</dbReference>
<dbReference type="InterPro" id="IPR011990">
    <property type="entry name" value="TPR-like_helical_dom_sf"/>
</dbReference>
<reference evidence="2 4" key="1">
    <citation type="journal article" date="2009" name="PLoS Biol.">
        <title>Lineage-specific biology revealed by a finished genome assembly of the mouse.</title>
        <authorList>
            <consortium name="Mouse Genome Sequencing Consortium"/>
            <person name="Church D.M."/>
            <person name="Goodstadt L."/>
            <person name="Hillier L.W."/>
            <person name="Zody M.C."/>
            <person name="Goldstein S."/>
            <person name="She X."/>
            <person name="Bult C.J."/>
            <person name="Agarwala R."/>
            <person name="Cherry J.L."/>
            <person name="DiCuccio M."/>
            <person name="Hlavina W."/>
            <person name="Kapustin Y."/>
            <person name="Meric P."/>
            <person name="Maglott D."/>
            <person name="Birtle Z."/>
            <person name="Marques A.C."/>
            <person name="Graves T."/>
            <person name="Zhou S."/>
            <person name="Teague B."/>
            <person name="Potamousis K."/>
            <person name="Churas C."/>
            <person name="Place M."/>
            <person name="Herschleb J."/>
            <person name="Runnheim R."/>
            <person name="Forrest D."/>
            <person name="Amos-Landgraf J."/>
            <person name="Schwartz D.C."/>
            <person name="Cheng Z."/>
            <person name="Lindblad-Toh K."/>
            <person name="Eichler E.E."/>
            <person name="Ponting C.P."/>
        </authorList>
    </citation>
    <scope>NUCLEOTIDE SEQUENCE [LARGE SCALE GENOMIC DNA]</scope>
    <source>
        <strain evidence="2 4">C57BL/6J</strain>
    </source>
</reference>
<protein>
    <submittedName>
        <fullName evidence="2">Tetratricopeptide repeat domain 32</fullName>
    </submittedName>
</protein>
<gene>
    <name evidence="2 3" type="primary">Ttc32</name>
</gene>
<dbReference type="InterPro" id="IPR019734">
    <property type="entry name" value="TPR_rpt"/>
</dbReference>
<reference evidence="2 4" key="3">
    <citation type="journal article" date="2011" name="PLoS Biol.">
        <title>Modernizing reference genome assemblies.</title>
        <authorList>
            <person name="Church D.M."/>
            <person name="Schneider V.A."/>
            <person name="Graves T."/>
            <person name="Auger K."/>
            <person name="Cunningham F."/>
            <person name="Bouk N."/>
            <person name="Chen H.C."/>
            <person name="Agarwala R."/>
            <person name="McLaren W.M."/>
            <person name="Ritchie G.R."/>
            <person name="Albracht D."/>
            <person name="Kremitzki M."/>
            <person name="Rock S."/>
            <person name="Kotkiewicz H."/>
            <person name="Kremitzki C."/>
            <person name="Wollam A."/>
            <person name="Trani L."/>
            <person name="Fulton L."/>
            <person name="Fulton R."/>
            <person name="Matthews L."/>
            <person name="Whitehead S."/>
            <person name="Chow W."/>
            <person name="Torrance J."/>
            <person name="Dunn M."/>
            <person name="Harden G."/>
            <person name="Threadgold G."/>
            <person name="Wood J."/>
            <person name="Collins J."/>
            <person name="Heath P."/>
            <person name="Griffiths G."/>
            <person name="Pelan S."/>
            <person name="Grafham D."/>
            <person name="Eichler E.E."/>
            <person name="Weinstock G."/>
            <person name="Mardis E.R."/>
            <person name="Wilson R.K."/>
            <person name="Howe K."/>
            <person name="Flicek P."/>
            <person name="Hubbard T."/>
        </authorList>
    </citation>
    <scope>NUCLEOTIDE SEQUENCE [LARGE SCALE GENOMIC DNA]</scope>
    <source>
        <strain evidence="2 4">C57BL/6J</strain>
    </source>
</reference>
<dbReference type="VEuPathDB" id="HostDB:ENSMUSG00000066637"/>
<name>A0A1W2P899_MOUSE</name>
<dbReference type="GeneTree" id="ENSGT00390000011905"/>
<dbReference type="PROSITE" id="PS50005">
    <property type="entry name" value="TPR"/>
    <property type="match status" value="1"/>
</dbReference>
<feature type="repeat" description="TPR" evidence="1">
    <location>
        <begin position="55"/>
        <end position="88"/>
    </location>
</feature>
<dbReference type="MGI" id="MGI:1922766">
    <property type="gene designation" value="Ttc32"/>
</dbReference>
<organism evidence="2 4">
    <name type="scientific">Mus musculus</name>
    <name type="common">Mouse</name>
    <dbReference type="NCBI Taxonomy" id="10090"/>
    <lineage>
        <taxon>Eukaryota</taxon>
        <taxon>Metazoa</taxon>
        <taxon>Chordata</taxon>
        <taxon>Craniata</taxon>
        <taxon>Vertebrata</taxon>
        <taxon>Euteleostomi</taxon>
        <taxon>Mammalia</taxon>
        <taxon>Eutheria</taxon>
        <taxon>Euarchontoglires</taxon>
        <taxon>Glires</taxon>
        <taxon>Rodentia</taxon>
        <taxon>Myomorpha</taxon>
        <taxon>Muroidea</taxon>
        <taxon>Muridae</taxon>
        <taxon>Murinae</taxon>
        <taxon>Mus</taxon>
        <taxon>Mus</taxon>
    </lineage>
</organism>